<dbReference type="InterPro" id="IPR040079">
    <property type="entry name" value="Glutathione_S-Trfase"/>
</dbReference>
<dbReference type="SUPFAM" id="SSF52833">
    <property type="entry name" value="Thioredoxin-like"/>
    <property type="match status" value="1"/>
</dbReference>
<dbReference type="PANTHER" id="PTHR43900">
    <property type="entry name" value="GLUTATHIONE S-TRANSFERASE RHO"/>
    <property type="match status" value="1"/>
</dbReference>
<dbReference type="GO" id="GO:0005737">
    <property type="term" value="C:cytoplasm"/>
    <property type="evidence" value="ECO:0007669"/>
    <property type="project" value="TreeGrafter"/>
</dbReference>
<evidence type="ECO:0000313" key="7">
    <source>
        <dbReference type="EMBL" id="PFH48312.1"/>
    </source>
</evidence>
<dbReference type="InterPro" id="IPR036249">
    <property type="entry name" value="Thioredoxin-like_sf"/>
</dbReference>
<dbReference type="Gene3D" id="1.20.1050.10">
    <property type="match status" value="1"/>
</dbReference>
<dbReference type="CDD" id="cd03053">
    <property type="entry name" value="GST_N_Phi"/>
    <property type="match status" value="1"/>
</dbReference>
<dbReference type="Proteomes" id="UP000242287">
    <property type="component" value="Unassembled WGS sequence"/>
</dbReference>
<feature type="domain" description="GST N-terminal" evidence="5">
    <location>
        <begin position="1"/>
        <end position="82"/>
    </location>
</feature>
<dbReference type="STRING" id="703135.A0A2A9NKT2"/>
<evidence type="ECO:0000256" key="4">
    <source>
        <dbReference type="ARBA" id="ARBA00047960"/>
    </source>
</evidence>
<dbReference type="PROSITE" id="PS50405">
    <property type="entry name" value="GST_CTER"/>
    <property type="match status" value="1"/>
</dbReference>
<dbReference type="SFLD" id="SFLDG00358">
    <property type="entry name" value="Main_(cytGST)"/>
    <property type="match status" value="1"/>
</dbReference>
<dbReference type="FunFam" id="1.20.1050.10:FF:000004">
    <property type="entry name" value="Glutathione S-transferase F2"/>
    <property type="match status" value="1"/>
</dbReference>
<dbReference type="OrthoDB" id="249703at2759"/>
<dbReference type="InterPro" id="IPR004045">
    <property type="entry name" value="Glutathione_S-Trfase_N"/>
</dbReference>
<accession>A0A2A9NKT2</accession>
<dbReference type="Pfam" id="PF13417">
    <property type="entry name" value="GST_N_3"/>
    <property type="match status" value="1"/>
</dbReference>
<dbReference type="InterPro" id="IPR004046">
    <property type="entry name" value="GST_C"/>
</dbReference>
<evidence type="ECO:0000256" key="3">
    <source>
        <dbReference type="ARBA" id="ARBA00022679"/>
    </source>
</evidence>
<dbReference type="EC" id="2.5.1.18" evidence="2"/>
<dbReference type="PROSITE" id="PS50404">
    <property type="entry name" value="GST_NTER"/>
    <property type="match status" value="1"/>
</dbReference>
<dbReference type="FunFam" id="3.40.30.10:FF:000016">
    <property type="entry name" value="Glutathione S-transferase F2"/>
    <property type="match status" value="1"/>
</dbReference>
<dbReference type="InterPro" id="IPR010987">
    <property type="entry name" value="Glutathione-S-Trfase_C-like"/>
</dbReference>
<evidence type="ECO:0000256" key="1">
    <source>
        <dbReference type="ARBA" id="ARBA00010128"/>
    </source>
</evidence>
<evidence type="ECO:0000313" key="8">
    <source>
        <dbReference type="Proteomes" id="UP000242287"/>
    </source>
</evidence>
<comment type="catalytic activity">
    <reaction evidence="4">
        <text>RX + glutathione = an S-substituted glutathione + a halide anion + H(+)</text>
        <dbReference type="Rhea" id="RHEA:16437"/>
        <dbReference type="ChEBI" id="CHEBI:15378"/>
        <dbReference type="ChEBI" id="CHEBI:16042"/>
        <dbReference type="ChEBI" id="CHEBI:17792"/>
        <dbReference type="ChEBI" id="CHEBI:57925"/>
        <dbReference type="ChEBI" id="CHEBI:90779"/>
        <dbReference type="EC" id="2.5.1.18"/>
    </reaction>
</comment>
<dbReference type="SFLD" id="SFLDG01154">
    <property type="entry name" value="Main.5:_Phi-like"/>
    <property type="match status" value="1"/>
</dbReference>
<keyword evidence="3" id="KW-0808">Transferase</keyword>
<dbReference type="AlphaFoldDB" id="A0A2A9NKT2"/>
<dbReference type="GO" id="GO:0043295">
    <property type="term" value="F:glutathione binding"/>
    <property type="evidence" value="ECO:0007669"/>
    <property type="project" value="TreeGrafter"/>
</dbReference>
<dbReference type="InterPro" id="IPR036282">
    <property type="entry name" value="Glutathione-S-Trfase_C_sf"/>
</dbReference>
<dbReference type="Pfam" id="PF00043">
    <property type="entry name" value="GST_C"/>
    <property type="match status" value="1"/>
</dbReference>
<dbReference type="GO" id="GO:0004364">
    <property type="term" value="F:glutathione transferase activity"/>
    <property type="evidence" value="ECO:0007669"/>
    <property type="project" value="UniProtKB-EC"/>
</dbReference>
<name>A0A2A9NKT2_9AGAR</name>
<dbReference type="GO" id="GO:0009636">
    <property type="term" value="P:response to toxic substance"/>
    <property type="evidence" value="ECO:0007669"/>
    <property type="project" value="UniProtKB-ARBA"/>
</dbReference>
<organism evidence="7 8">
    <name type="scientific">Amanita thiersii Skay4041</name>
    <dbReference type="NCBI Taxonomy" id="703135"/>
    <lineage>
        <taxon>Eukaryota</taxon>
        <taxon>Fungi</taxon>
        <taxon>Dikarya</taxon>
        <taxon>Basidiomycota</taxon>
        <taxon>Agaricomycotina</taxon>
        <taxon>Agaricomycetes</taxon>
        <taxon>Agaricomycetidae</taxon>
        <taxon>Agaricales</taxon>
        <taxon>Pluteineae</taxon>
        <taxon>Amanitaceae</taxon>
        <taxon>Amanita</taxon>
    </lineage>
</organism>
<gene>
    <name evidence="7" type="ORF">AMATHDRAFT_150200</name>
</gene>
<dbReference type="PANTHER" id="PTHR43900:SF3">
    <property type="entry name" value="GLUTATHIONE S-TRANSFERASE RHO"/>
    <property type="match status" value="1"/>
</dbReference>
<dbReference type="SFLD" id="SFLDS00019">
    <property type="entry name" value="Glutathione_Transferase_(cytos"/>
    <property type="match status" value="1"/>
</dbReference>
<keyword evidence="8" id="KW-1185">Reference proteome</keyword>
<sequence length="216" mass="24530">MVLKLYGFSTSAATRRVAVVLLEKQVPFEFCVVRLDKGEQRSETNLKHQPFGQVPYIDDDGFILYESRAICRYIALKFANQGTPLIPDGKDLKKLALFEQTVSIEQSQLEPPAAQYVLEKIVKPMFGETPDEALVTKYCANFRAKLDVYEKILSKQEYIGGDELTLADLFHLPYVMVLEGRDINTVESYPNLARWFGKLSARPTWQKVLTGIESTV</sequence>
<evidence type="ECO:0000256" key="2">
    <source>
        <dbReference type="ARBA" id="ARBA00012452"/>
    </source>
</evidence>
<reference evidence="7 8" key="1">
    <citation type="submission" date="2014-02" db="EMBL/GenBank/DDBJ databases">
        <title>Transposable element dynamics among asymbiotic and ectomycorrhizal Amanita fungi.</title>
        <authorList>
            <consortium name="DOE Joint Genome Institute"/>
            <person name="Hess J."/>
            <person name="Skrede I."/>
            <person name="Wolfe B."/>
            <person name="LaButti K."/>
            <person name="Ohm R.A."/>
            <person name="Grigoriev I.V."/>
            <person name="Pringle A."/>
        </authorList>
    </citation>
    <scope>NUCLEOTIDE SEQUENCE [LARGE SCALE GENOMIC DNA]</scope>
    <source>
        <strain evidence="7 8">SKay4041</strain>
    </source>
</reference>
<dbReference type="Gene3D" id="3.40.30.10">
    <property type="entry name" value="Glutaredoxin"/>
    <property type="match status" value="1"/>
</dbReference>
<evidence type="ECO:0000259" key="5">
    <source>
        <dbReference type="PROSITE" id="PS50404"/>
    </source>
</evidence>
<dbReference type="SUPFAM" id="SSF47616">
    <property type="entry name" value="GST C-terminal domain-like"/>
    <property type="match status" value="1"/>
</dbReference>
<comment type="similarity">
    <text evidence="1">Belongs to the GST superfamily. Phi family.</text>
</comment>
<evidence type="ECO:0000259" key="6">
    <source>
        <dbReference type="PROSITE" id="PS50405"/>
    </source>
</evidence>
<protein>
    <recommendedName>
        <fullName evidence="2">glutathione transferase</fullName>
        <ecNumber evidence="2">2.5.1.18</ecNumber>
    </recommendedName>
</protein>
<dbReference type="EMBL" id="KZ302068">
    <property type="protein sequence ID" value="PFH48312.1"/>
    <property type="molecule type" value="Genomic_DNA"/>
</dbReference>
<feature type="domain" description="GST C-terminal" evidence="6">
    <location>
        <begin position="91"/>
        <end position="216"/>
    </location>
</feature>
<proteinExistence type="inferred from homology"/>
<dbReference type="GO" id="GO:0006749">
    <property type="term" value="P:glutathione metabolic process"/>
    <property type="evidence" value="ECO:0007669"/>
    <property type="project" value="TreeGrafter"/>
</dbReference>